<evidence type="ECO:0000259" key="3">
    <source>
        <dbReference type="SMART" id="SM00642"/>
    </source>
</evidence>
<dbReference type="RefSeq" id="WP_197013410.1">
    <property type="nucleotide sequence ID" value="NZ_BAABES010000001.1"/>
</dbReference>
<dbReference type="InterPro" id="IPR006047">
    <property type="entry name" value="GH13_cat_dom"/>
</dbReference>
<dbReference type="SUPFAM" id="SSF51445">
    <property type="entry name" value="(Trans)glycosidases"/>
    <property type="match status" value="1"/>
</dbReference>
<dbReference type="Proteomes" id="UP000614047">
    <property type="component" value="Unassembled WGS sequence"/>
</dbReference>
<organism evidence="4 5">
    <name type="scientific">Actinomadura viridis</name>
    <dbReference type="NCBI Taxonomy" id="58110"/>
    <lineage>
        <taxon>Bacteria</taxon>
        <taxon>Bacillati</taxon>
        <taxon>Actinomycetota</taxon>
        <taxon>Actinomycetes</taxon>
        <taxon>Streptosporangiales</taxon>
        <taxon>Thermomonosporaceae</taxon>
        <taxon>Actinomadura</taxon>
    </lineage>
</organism>
<dbReference type="GO" id="GO:0004556">
    <property type="term" value="F:alpha-amylase activity"/>
    <property type="evidence" value="ECO:0007669"/>
    <property type="project" value="TreeGrafter"/>
</dbReference>
<keyword evidence="4" id="KW-0378">Hydrolase</keyword>
<dbReference type="EC" id="3.2.1.20" evidence="4"/>
<dbReference type="GO" id="GO:0009313">
    <property type="term" value="P:oligosaccharide catabolic process"/>
    <property type="evidence" value="ECO:0007669"/>
    <property type="project" value="TreeGrafter"/>
</dbReference>
<keyword evidence="4" id="KW-0326">Glycosidase</keyword>
<keyword evidence="5" id="KW-1185">Reference proteome</keyword>
<evidence type="ECO:0000256" key="1">
    <source>
        <dbReference type="ARBA" id="ARBA00008061"/>
    </source>
</evidence>
<accession>A0A931GLG1</accession>
<dbReference type="Gene3D" id="3.20.20.80">
    <property type="entry name" value="Glycosidases"/>
    <property type="match status" value="2"/>
</dbReference>
<dbReference type="CDD" id="cd11332">
    <property type="entry name" value="AmyAc_OligoGlu_TS"/>
    <property type="match status" value="1"/>
</dbReference>
<evidence type="ECO:0000256" key="2">
    <source>
        <dbReference type="ARBA" id="ARBA00023180"/>
    </source>
</evidence>
<dbReference type="InterPro" id="IPR045857">
    <property type="entry name" value="O16G_dom_2"/>
</dbReference>
<dbReference type="Gene3D" id="3.90.400.10">
    <property type="entry name" value="Oligo-1,6-glucosidase, Domain 2"/>
    <property type="match status" value="1"/>
</dbReference>
<keyword evidence="2" id="KW-0325">Glycoprotein</keyword>
<reference evidence="4" key="1">
    <citation type="submission" date="2020-11" db="EMBL/GenBank/DDBJ databases">
        <title>Sequencing the genomes of 1000 actinobacteria strains.</title>
        <authorList>
            <person name="Klenk H.-P."/>
        </authorList>
    </citation>
    <scope>NUCLEOTIDE SEQUENCE</scope>
    <source>
        <strain evidence="4">DSM 43175</strain>
    </source>
</reference>
<comment type="similarity">
    <text evidence="1">Belongs to the glycosyl hydrolase 13 family.</text>
</comment>
<dbReference type="GO" id="GO:0004558">
    <property type="term" value="F:alpha-1,4-glucosidase activity"/>
    <property type="evidence" value="ECO:0007669"/>
    <property type="project" value="UniProtKB-EC"/>
</dbReference>
<feature type="domain" description="Glycosyl hydrolase family 13 catalytic" evidence="3">
    <location>
        <begin position="31"/>
        <end position="411"/>
    </location>
</feature>
<evidence type="ECO:0000313" key="5">
    <source>
        <dbReference type="Proteomes" id="UP000614047"/>
    </source>
</evidence>
<name>A0A931GLG1_9ACTN</name>
<dbReference type="Pfam" id="PF00128">
    <property type="entry name" value="Alpha-amylase"/>
    <property type="match status" value="1"/>
</dbReference>
<dbReference type="AlphaFoldDB" id="A0A931GLG1"/>
<sequence>MTQNIVDDTMSATEARRAATARWWRDAVIYQVYVRSFADSDGDGIGDLAGVRARLPHLVELGVDAVWLTPFYTSPMADFGYDVADYRDVDPIFGSLEDARELVREAHERGLRVIVDVVPNHTSDRHAWFQAALAAGPGSPERARYVFRDGRGEDGSLPPNDWESVFGGPAWTRVPGGQWYLHLFAPEQPDLNWENPEVHAEFEDVLRFWLDLGVDGFRVDVAHGMVKAEGLPDVGFADQVTMLGRTLLPYFDQDGVHEIHRSWRRLLDSYEGDRIAVAEAWAPTPERLALYVRSDEMHQAFNFHYLTVDWDARAKREVIEESLRTSAQVGAPTTWVLSNHDVKRHVTRYGDGEVGVRRARAAALLMLALPGSAYIYQGEELGLAEVQDLPEEFLMDPQRARDPESGRDGCRVPLPWSGDAPPFGFGPGGSWLPMPPHWADLTVERQARDPESMLSLYRAALRIRREHPALGDGTLRWLVGPPGTLVFSREAPPGAGDGTTGDRRLLTCAVNLGDRTVRVPPYGRALLASGPIRPDGECVVLPPDTAVWCEVIGTGDGDGNR</sequence>
<dbReference type="Pfam" id="PF11941">
    <property type="entry name" value="DUF3459"/>
    <property type="match status" value="1"/>
</dbReference>
<dbReference type="InterPro" id="IPR017853">
    <property type="entry name" value="GH"/>
</dbReference>
<evidence type="ECO:0000313" key="4">
    <source>
        <dbReference type="EMBL" id="MBG6091040.1"/>
    </source>
</evidence>
<dbReference type="EMBL" id="JADOUA010000001">
    <property type="protein sequence ID" value="MBG6091040.1"/>
    <property type="molecule type" value="Genomic_DNA"/>
</dbReference>
<proteinExistence type="inferred from homology"/>
<dbReference type="SMART" id="SM00642">
    <property type="entry name" value="Aamy"/>
    <property type="match status" value="1"/>
</dbReference>
<dbReference type="PANTHER" id="PTHR10357:SF179">
    <property type="entry name" value="NEUTRAL AND BASIC AMINO ACID TRANSPORT PROTEIN RBAT"/>
    <property type="match status" value="1"/>
</dbReference>
<gene>
    <name evidence="4" type="ORF">IW256_005153</name>
</gene>
<protein>
    <submittedName>
        <fullName evidence="4">Alpha-glucosidase</fullName>
        <ecNumber evidence="4">3.2.1.20</ecNumber>
    </submittedName>
</protein>
<dbReference type="PANTHER" id="PTHR10357">
    <property type="entry name" value="ALPHA-AMYLASE FAMILY MEMBER"/>
    <property type="match status" value="1"/>
</dbReference>
<dbReference type="FunFam" id="3.90.400.10:FF:000001">
    <property type="entry name" value="Maltase A3, isoform A"/>
    <property type="match status" value="1"/>
</dbReference>
<comment type="caution">
    <text evidence="4">The sequence shown here is derived from an EMBL/GenBank/DDBJ whole genome shotgun (WGS) entry which is preliminary data.</text>
</comment>
<dbReference type="InterPro" id="IPR022567">
    <property type="entry name" value="DUF3459"/>
</dbReference>